<keyword evidence="2" id="KW-1185">Reference proteome</keyword>
<name>A0A5C7IBY9_9ROSI</name>
<sequence length="219" mass="22928">MKRISILGSIPADLKEKGSTFYASLIDGKKAFVFSAQQSPPEIVSPNLSNCVETSGSAKRARAELTSYGRSDVVANSNFKGKSGRIGSANQGATGSMGGAGKNVTSCSLKKTSGAAIEVNPEKFMPVKKWVKKNPAIVHQTSSIGIGSGSRFDVLGDEGTDMGNMKSRSKGKVVASSIRSVAKLDEPRGVSFLAKLPRNNILCKAAGDDEDLDSASVLR</sequence>
<accession>A0A5C7IBY9</accession>
<dbReference type="EMBL" id="VAHF01000003">
    <property type="protein sequence ID" value="TXG65956.1"/>
    <property type="molecule type" value="Genomic_DNA"/>
</dbReference>
<comment type="caution">
    <text evidence="1">The sequence shown here is derived from an EMBL/GenBank/DDBJ whole genome shotgun (WGS) entry which is preliminary data.</text>
</comment>
<dbReference type="AlphaFoldDB" id="A0A5C7IBY9"/>
<organism evidence="1 2">
    <name type="scientific">Acer yangbiense</name>
    <dbReference type="NCBI Taxonomy" id="1000413"/>
    <lineage>
        <taxon>Eukaryota</taxon>
        <taxon>Viridiplantae</taxon>
        <taxon>Streptophyta</taxon>
        <taxon>Embryophyta</taxon>
        <taxon>Tracheophyta</taxon>
        <taxon>Spermatophyta</taxon>
        <taxon>Magnoliopsida</taxon>
        <taxon>eudicotyledons</taxon>
        <taxon>Gunneridae</taxon>
        <taxon>Pentapetalae</taxon>
        <taxon>rosids</taxon>
        <taxon>malvids</taxon>
        <taxon>Sapindales</taxon>
        <taxon>Sapindaceae</taxon>
        <taxon>Hippocastanoideae</taxon>
        <taxon>Acereae</taxon>
        <taxon>Acer</taxon>
    </lineage>
</organism>
<evidence type="ECO:0000313" key="1">
    <source>
        <dbReference type="EMBL" id="TXG65956.1"/>
    </source>
</evidence>
<reference evidence="2" key="1">
    <citation type="journal article" date="2019" name="Gigascience">
        <title>De novo genome assembly of the endangered Acer yangbiense, a plant species with extremely small populations endemic to Yunnan Province, China.</title>
        <authorList>
            <person name="Yang J."/>
            <person name="Wariss H.M."/>
            <person name="Tao L."/>
            <person name="Zhang R."/>
            <person name="Yun Q."/>
            <person name="Hollingsworth P."/>
            <person name="Dao Z."/>
            <person name="Luo G."/>
            <person name="Guo H."/>
            <person name="Ma Y."/>
            <person name="Sun W."/>
        </authorList>
    </citation>
    <scope>NUCLEOTIDE SEQUENCE [LARGE SCALE GENOMIC DNA]</scope>
    <source>
        <strain evidence="2">cv. Malutang</strain>
    </source>
</reference>
<protein>
    <submittedName>
        <fullName evidence="1">Uncharacterized protein</fullName>
    </submittedName>
</protein>
<dbReference type="Proteomes" id="UP000323000">
    <property type="component" value="Chromosome 3"/>
</dbReference>
<proteinExistence type="predicted"/>
<dbReference type="OrthoDB" id="10585812at2759"/>
<evidence type="ECO:0000313" key="2">
    <source>
        <dbReference type="Proteomes" id="UP000323000"/>
    </source>
</evidence>
<gene>
    <name evidence="1" type="ORF">EZV62_007231</name>
</gene>